<evidence type="ECO:0000256" key="3">
    <source>
        <dbReference type="SAM" id="SignalP"/>
    </source>
</evidence>
<keyword evidence="3" id="KW-0732">Signal</keyword>
<dbReference type="GO" id="GO:1990281">
    <property type="term" value="C:efflux pump complex"/>
    <property type="evidence" value="ECO:0007669"/>
    <property type="project" value="TreeGrafter"/>
</dbReference>
<evidence type="ECO:0000313" key="8">
    <source>
        <dbReference type="Proteomes" id="UP000266492"/>
    </source>
</evidence>
<name>A0A395VQJ8_BACOV</name>
<organism evidence="7 8">
    <name type="scientific">Bacteroides ovatus</name>
    <dbReference type="NCBI Taxonomy" id="28116"/>
    <lineage>
        <taxon>Bacteria</taxon>
        <taxon>Pseudomonadati</taxon>
        <taxon>Bacteroidota</taxon>
        <taxon>Bacteroidia</taxon>
        <taxon>Bacteroidales</taxon>
        <taxon>Bacteroidaceae</taxon>
        <taxon>Bacteroides</taxon>
    </lineage>
</organism>
<evidence type="ECO:0000256" key="2">
    <source>
        <dbReference type="SAM" id="Coils"/>
    </source>
</evidence>
<evidence type="ECO:0000256" key="1">
    <source>
        <dbReference type="ARBA" id="ARBA00009477"/>
    </source>
</evidence>
<comment type="caution">
    <text evidence="7">The sequence shown here is derived from an EMBL/GenBank/DDBJ whole genome shotgun (WGS) entry which is preliminary data.</text>
</comment>
<gene>
    <name evidence="7" type="ORF">DWX70_23980</name>
    <name evidence="5" type="ORF">F3F51_27125</name>
    <name evidence="6" type="ORF">PO240_26545</name>
</gene>
<dbReference type="InterPro" id="IPR006143">
    <property type="entry name" value="RND_pump_MFP"/>
</dbReference>
<dbReference type="Proteomes" id="UP001214017">
    <property type="component" value="Unassembled WGS sequence"/>
</dbReference>
<dbReference type="EMBL" id="JAQNWR010000034">
    <property type="protein sequence ID" value="MDC2411436.1"/>
    <property type="molecule type" value="Genomic_DNA"/>
</dbReference>
<evidence type="ECO:0000313" key="5">
    <source>
        <dbReference type="EMBL" id="KAA3797968.1"/>
    </source>
</evidence>
<reference evidence="5 9" key="2">
    <citation type="journal article" date="2019" name="Nat. Med.">
        <title>A library of human gut bacterial isolates paired with longitudinal multiomics data enables mechanistic microbiome research.</title>
        <authorList>
            <person name="Poyet M."/>
            <person name="Groussin M."/>
            <person name="Gibbons S.M."/>
            <person name="Avila-Pacheco J."/>
            <person name="Jiang X."/>
            <person name="Kearney S.M."/>
            <person name="Perrotta A.R."/>
            <person name="Berdy B."/>
            <person name="Zhao S."/>
            <person name="Lieberman T.D."/>
            <person name="Swanson P.K."/>
            <person name="Smith M."/>
            <person name="Roesemann S."/>
            <person name="Alexander J.E."/>
            <person name="Rich S.A."/>
            <person name="Livny J."/>
            <person name="Vlamakis H."/>
            <person name="Clish C."/>
            <person name="Bullock K."/>
            <person name="Deik A."/>
            <person name="Scott J."/>
            <person name="Pierce K.A."/>
            <person name="Xavier R.J."/>
            <person name="Alm E.J."/>
        </authorList>
    </citation>
    <scope>NUCLEOTIDE SEQUENCE [LARGE SCALE GENOMIC DNA]</scope>
    <source>
        <strain evidence="5 9">BIOML-A183</strain>
    </source>
</reference>
<dbReference type="InterPro" id="IPR058792">
    <property type="entry name" value="Beta-barrel_RND_2"/>
</dbReference>
<comment type="similarity">
    <text evidence="1">Belongs to the membrane fusion protein (MFP) (TC 8.A.1) family.</text>
</comment>
<feature type="signal peptide" evidence="3">
    <location>
        <begin position="1"/>
        <end position="21"/>
    </location>
</feature>
<dbReference type="KEGG" id="boa:Bovatus_04752"/>
<protein>
    <submittedName>
        <fullName evidence="7">Efflux RND transporter periplasmic adaptor subunit</fullName>
    </submittedName>
</protein>
<dbReference type="Proteomes" id="UP000460135">
    <property type="component" value="Unassembled WGS sequence"/>
</dbReference>
<dbReference type="PANTHER" id="PTHR30469">
    <property type="entry name" value="MULTIDRUG RESISTANCE PROTEIN MDTA"/>
    <property type="match status" value="1"/>
</dbReference>
<dbReference type="PROSITE" id="PS51257">
    <property type="entry name" value="PROKAR_LIPOPROTEIN"/>
    <property type="match status" value="1"/>
</dbReference>
<reference evidence="7 8" key="1">
    <citation type="submission" date="2018-08" db="EMBL/GenBank/DDBJ databases">
        <title>A genome reference for cultivated species of the human gut microbiota.</title>
        <authorList>
            <person name="Zou Y."/>
            <person name="Xue W."/>
            <person name="Luo G."/>
        </authorList>
    </citation>
    <scope>NUCLEOTIDE SEQUENCE [LARGE SCALE GENOMIC DNA]</scope>
    <source>
        <strain evidence="7 8">AF20-9LB</strain>
    </source>
</reference>
<dbReference type="RefSeq" id="WP_004302027.1">
    <property type="nucleotide sequence ID" value="NZ_BAABYJ010000001.1"/>
</dbReference>
<dbReference type="Proteomes" id="UP000266492">
    <property type="component" value="Unassembled WGS sequence"/>
</dbReference>
<dbReference type="SUPFAM" id="SSF111369">
    <property type="entry name" value="HlyD-like secretion proteins"/>
    <property type="match status" value="1"/>
</dbReference>
<dbReference type="Gene3D" id="2.40.30.170">
    <property type="match status" value="1"/>
</dbReference>
<dbReference type="GO" id="GO:0015562">
    <property type="term" value="F:efflux transmembrane transporter activity"/>
    <property type="evidence" value="ECO:0007669"/>
    <property type="project" value="TreeGrafter"/>
</dbReference>
<evidence type="ECO:0000313" key="9">
    <source>
        <dbReference type="Proteomes" id="UP000460135"/>
    </source>
</evidence>
<feature type="coiled-coil region" evidence="2">
    <location>
        <begin position="147"/>
        <end position="174"/>
    </location>
</feature>
<dbReference type="GeneID" id="29451493"/>
<dbReference type="NCBIfam" id="TIGR01730">
    <property type="entry name" value="RND_mfp"/>
    <property type="match status" value="1"/>
</dbReference>
<reference evidence="6" key="3">
    <citation type="submission" date="2022-10" db="EMBL/GenBank/DDBJ databases">
        <title>Human gut microbiome strain richness.</title>
        <authorList>
            <person name="Chen-Liaw A."/>
        </authorList>
    </citation>
    <scope>NUCLEOTIDE SEQUENCE</scope>
    <source>
        <strain evidence="6">F7_m1001271B151109d0_201107</strain>
    </source>
</reference>
<keyword evidence="2" id="KW-0175">Coiled coil</keyword>
<feature type="chain" id="PRO_5042358156" evidence="3">
    <location>
        <begin position="22"/>
        <end position="359"/>
    </location>
</feature>
<sequence>MKKLFLYKSLLMIICLLGAAACGDGKKKEEALIGKSDEKTQLITVDTMVLTKRSFQKQIVCNGKLRAVVKSDLAFNGSGIITAIHIRNGDRVAKGMTLAVLNTKEAEIELRKSRRAMTKANIDLVDKLIGQGYTADTTAVPTAILQNMKASSGYESAMDQLEAAERQLANCYLTAPFSGRVADLDSKVYGRSTDKLCTLIDDSYFDVEFSVLEAEMEEVARGLRISVSPFINEDQHFTGEITEVNPLINEQGQIKVRAKVRNYNNYLIEGMNVKILLEREVKQQFVVPKDAVVLRDGFQVIFRYKDGRAVWTYVDVVMSNIDSHVITGNAKKQTTISENDVVIVSNNLNLADETEVTPN</sequence>
<accession>A0A395VQJ8</accession>
<dbReference type="AlphaFoldDB" id="A0A395VQJ8"/>
<dbReference type="EMBL" id="VWLX01000032">
    <property type="protein sequence ID" value="KAA3797968.1"/>
    <property type="molecule type" value="Genomic_DNA"/>
</dbReference>
<dbReference type="Gene3D" id="1.10.287.470">
    <property type="entry name" value="Helix hairpin bin"/>
    <property type="match status" value="1"/>
</dbReference>
<feature type="domain" description="CusB-like beta-barrel" evidence="4">
    <location>
        <begin position="207"/>
        <end position="279"/>
    </location>
</feature>
<dbReference type="Pfam" id="PF25954">
    <property type="entry name" value="Beta-barrel_RND_2"/>
    <property type="match status" value="1"/>
</dbReference>
<dbReference type="EMBL" id="QRVZ01000032">
    <property type="protein sequence ID" value="RGS79663.1"/>
    <property type="molecule type" value="Genomic_DNA"/>
</dbReference>
<evidence type="ECO:0000313" key="7">
    <source>
        <dbReference type="EMBL" id="RGS79663.1"/>
    </source>
</evidence>
<dbReference type="Gene3D" id="2.40.420.20">
    <property type="match status" value="1"/>
</dbReference>
<dbReference type="Gene3D" id="2.40.50.100">
    <property type="match status" value="1"/>
</dbReference>
<proteinExistence type="inferred from homology"/>
<evidence type="ECO:0000313" key="6">
    <source>
        <dbReference type="EMBL" id="MDC2411436.1"/>
    </source>
</evidence>
<evidence type="ECO:0000259" key="4">
    <source>
        <dbReference type="Pfam" id="PF25954"/>
    </source>
</evidence>